<proteinExistence type="predicted"/>
<organism evidence="1 2">
    <name type="scientific">Eubacterium ventriosum</name>
    <dbReference type="NCBI Taxonomy" id="39496"/>
    <lineage>
        <taxon>Bacteria</taxon>
        <taxon>Bacillati</taxon>
        <taxon>Bacillota</taxon>
        <taxon>Clostridia</taxon>
        <taxon>Eubacteriales</taxon>
        <taxon>Eubacteriaceae</taxon>
        <taxon>Eubacterium</taxon>
    </lineage>
</organism>
<reference evidence="1 2" key="1">
    <citation type="submission" date="2018-08" db="EMBL/GenBank/DDBJ databases">
        <title>A genome reference for cultivated species of the human gut microbiota.</title>
        <authorList>
            <person name="Zou Y."/>
            <person name="Xue W."/>
            <person name="Luo G."/>
        </authorList>
    </citation>
    <scope>NUCLEOTIDE SEQUENCE [LARGE SCALE GENOMIC DNA]</scope>
    <source>
        <strain evidence="1 2">AM23-22</strain>
    </source>
</reference>
<dbReference type="AlphaFoldDB" id="A0A414RCC3"/>
<gene>
    <name evidence="1" type="ORF">DW652_00205</name>
</gene>
<evidence type="ECO:0000313" key="1">
    <source>
        <dbReference type="EMBL" id="RHF90675.1"/>
    </source>
</evidence>
<protein>
    <submittedName>
        <fullName evidence="1">Uncharacterized protein</fullName>
    </submittedName>
</protein>
<sequence>MELNTFKIVSENYKNQEKTQKKIPIKQKKHPHIIAYSLERKITNIFQMHKKYIKTLLILYNMHKRKNWKLAKRPNCEKKVKIVL</sequence>
<dbReference type="RefSeq" id="WP_118231092.1">
    <property type="nucleotide sequence ID" value="NZ_CATWJF010000051.1"/>
</dbReference>
<accession>A0A414RCC3</accession>
<comment type="caution">
    <text evidence="1">The sequence shown here is derived from an EMBL/GenBank/DDBJ whole genome shotgun (WGS) entry which is preliminary data.</text>
</comment>
<dbReference type="Proteomes" id="UP000286186">
    <property type="component" value="Unassembled WGS sequence"/>
</dbReference>
<name>A0A414RCC3_9FIRM</name>
<dbReference type="EMBL" id="QRHR01000001">
    <property type="protein sequence ID" value="RHF90675.1"/>
    <property type="molecule type" value="Genomic_DNA"/>
</dbReference>
<evidence type="ECO:0000313" key="2">
    <source>
        <dbReference type="Proteomes" id="UP000286186"/>
    </source>
</evidence>